<sequence length="600" mass="69827">MKTVGTKDEWLISIQNYVDETTKISQIDRVPSMLREIESNKKCYDPLVVSIGPYHHGKPELQAWEKLKIRFAHQFHRACGDQVSIQELYAEVAKEADRARECYEKGSKTEDYDDESFIRMMFLDGCFVLQYMYYILTRNQINYSMEPKEEGSLLDVKTYQHDFVWRDLFLLENQIPLLVLKVLMKFRFKNIREQTKLIQDFLNLATIMPRQGISCTNKVKKFVDCFNRDQTKDKQELKLDGSPHLLDLMRAQLIGPSTHEEKNLSTSDQWQSYRSVTELKSAGIQFKASKTHCVADVKFKSHLIFCTMMLPPMMVDDFTKPMLLNLVAYEMCPHGPSDLLITSYIWLMDSLIDHADDVKELRKKGIIFNNLGSDDQLAQLFNEIANDLVPDPRVYADAKGRIEKPCKNKCRVEEVASNARECYEEGSTEIYDDESFIRMMFLDGCFVLQFMCILTKTSSMNSVKTETEPKEGDPIFEEMKSHYMAFVWRDLFSLENQIPLLVLKVLMNHRFKRKEQETKLFRDFFSLVGTMPPQETSYINKVMKFVGKCLTSDVTEQNQEMLKFDESPHLLDLIRATLIELSAREDVIRGVQTIGICIVQ</sequence>
<accession>A0ABD1VCQ4</accession>
<dbReference type="PANTHER" id="PTHR31549">
    <property type="entry name" value="PROTEIN, PUTATIVE (DUF247)-RELATED-RELATED"/>
    <property type="match status" value="1"/>
</dbReference>
<reference evidence="2" key="1">
    <citation type="submission" date="2024-07" db="EMBL/GenBank/DDBJ databases">
        <title>Two chromosome-level genome assemblies of Korean endemic species Abeliophyllum distichum and Forsythia ovata (Oleaceae).</title>
        <authorList>
            <person name="Jang H."/>
        </authorList>
    </citation>
    <scope>NUCLEOTIDE SEQUENCE [LARGE SCALE GENOMIC DNA]</scope>
</reference>
<dbReference type="AlphaFoldDB" id="A0ABD1VCQ4"/>
<comment type="caution">
    <text evidence="1">The sequence shown here is derived from an EMBL/GenBank/DDBJ whole genome shotgun (WGS) entry which is preliminary data.</text>
</comment>
<proteinExistence type="predicted"/>
<name>A0ABD1VCQ4_9LAMI</name>
<organism evidence="1 2">
    <name type="scientific">Abeliophyllum distichum</name>
    <dbReference type="NCBI Taxonomy" id="126358"/>
    <lineage>
        <taxon>Eukaryota</taxon>
        <taxon>Viridiplantae</taxon>
        <taxon>Streptophyta</taxon>
        <taxon>Embryophyta</taxon>
        <taxon>Tracheophyta</taxon>
        <taxon>Spermatophyta</taxon>
        <taxon>Magnoliopsida</taxon>
        <taxon>eudicotyledons</taxon>
        <taxon>Gunneridae</taxon>
        <taxon>Pentapetalae</taxon>
        <taxon>asterids</taxon>
        <taxon>lamiids</taxon>
        <taxon>Lamiales</taxon>
        <taxon>Oleaceae</taxon>
        <taxon>Forsythieae</taxon>
        <taxon>Abeliophyllum</taxon>
    </lineage>
</organism>
<dbReference type="InterPro" id="IPR004158">
    <property type="entry name" value="DUF247_pln"/>
</dbReference>
<dbReference type="EMBL" id="JBFOLK010000002">
    <property type="protein sequence ID" value="KAL2534996.1"/>
    <property type="molecule type" value="Genomic_DNA"/>
</dbReference>
<dbReference type="Pfam" id="PF03140">
    <property type="entry name" value="DUF247"/>
    <property type="match status" value="2"/>
</dbReference>
<dbReference type="PANTHER" id="PTHR31549:SF149">
    <property type="entry name" value="ISOPRENOID SYNTHASE DOMAIN-CONTAINING PROTEIN"/>
    <property type="match status" value="1"/>
</dbReference>
<evidence type="ECO:0000313" key="2">
    <source>
        <dbReference type="Proteomes" id="UP001604336"/>
    </source>
</evidence>
<gene>
    <name evidence="1" type="ORF">Adt_08347</name>
</gene>
<dbReference type="Proteomes" id="UP001604336">
    <property type="component" value="Unassembled WGS sequence"/>
</dbReference>
<evidence type="ECO:0000313" key="1">
    <source>
        <dbReference type="EMBL" id="KAL2534996.1"/>
    </source>
</evidence>
<protein>
    <submittedName>
        <fullName evidence="1">Uncharacterized protein</fullName>
    </submittedName>
</protein>
<keyword evidence="2" id="KW-1185">Reference proteome</keyword>